<keyword evidence="2" id="KW-0812">Transmembrane</keyword>
<reference evidence="4 5" key="1">
    <citation type="submission" date="2025-04" db="UniProtKB">
        <authorList>
            <consortium name="RefSeq"/>
        </authorList>
    </citation>
    <scope>IDENTIFICATION</scope>
</reference>
<evidence type="ECO:0000313" key="4">
    <source>
        <dbReference type="RefSeq" id="XP_014475704.1"/>
    </source>
</evidence>
<feature type="transmembrane region" description="Helical" evidence="2">
    <location>
        <begin position="61"/>
        <end position="83"/>
    </location>
</feature>
<dbReference type="RefSeq" id="XP_014475706.1">
    <property type="nucleotide sequence ID" value="XM_014620220.1"/>
</dbReference>
<dbReference type="AlphaFoldDB" id="A0A6P3XCV4"/>
<evidence type="ECO:0000256" key="1">
    <source>
        <dbReference type="SAM" id="MobiDB-lite"/>
    </source>
</evidence>
<evidence type="ECO:0000256" key="2">
    <source>
        <dbReference type="SAM" id="Phobius"/>
    </source>
</evidence>
<dbReference type="Proteomes" id="UP000515204">
    <property type="component" value="Unplaced"/>
</dbReference>
<dbReference type="GeneID" id="106745013"/>
<keyword evidence="3" id="KW-1185">Reference proteome</keyword>
<feature type="region of interest" description="Disordered" evidence="1">
    <location>
        <begin position="33"/>
        <end position="52"/>
    </location>
</feature>
<sequence length="247" mass="26824">MSVKIVVSVTELTSMDAKDRYVVEGIALSTATEDVGDGHQGHENDTDPYSLSHLDPPTDSVYMICGVLIAMVLVGVIIVLLAVTISKLRKREEHHSSAGAVHPEAAVVQTATSPPATIGHPDGCCTQISTTTTVSTELGNNTCDEHHVYAIATTATMTTPSANPVEPFAWQFPPPYPPPHMPPAQYALYNDQDNLVHGLPPDRSGFAKGFRKNIGGRWRRLVKRKPESETCAIPPELKDQLKTIYVY</sequence>
<dbReference type="RefSeq" id="XP_014475705.1">
    <property type="nucleotide sequence ID" value="XM_014620219.1"/>
</dbReference>
<dbReference type="OrthoDB" id="10552494at2759"/>
<organism evidence="3 4">
    <name type="scientific">Dinoponera quadriceps</name>
    <name type="common">South American ant</name>
    <dbReference type="NCBI Taxonomy" id="609295"/>
    <lineage>
        <taxon>Eukaryota</taxon>
        <taxon>Metazoa</taxon>
        <taxon>Ecdysozoa</taxon>
        <taxon>Arthropoda</taxon>
        <taxon>Hexapoda</taxon>
        <taxon>Insecta</taxon>
        <taxon>Pterygota</taxon>
        <taxon>Neoptera</taxon>
        <taxon>Endopterygota</taxon>
        <taxon>Hymenoptera</taxon>
        <taxon>Apocrita</taxon>
        <taxon>Aculeata</taxon>
        <taxon>Formicoidea</taxon>
        <taxon>Formicidae</taxon>
        <taxon>Ponerinae</taxon>
        <taxon>Ponerini</taxon>
        <taxon>Dinoponera</taxon>
    </lineage>
</organism>
<accession>A0A6P3XCV4</accession>
<dbReference type="RefSeq" id="XP_014475704.1">
    <property type="nucleotide sequence ID" value="XM_014620218.1"/>
</dbReference>
<proteinExistence type="predicted"/>
<feature type="compositionally biased region" description="Basic and acidic residues" evidence="1">
    <location>
        <begin position="36"/>
        <end position="45"/>
    </location>
</feature>
<protein>
    <submittedName>
        <fullName evidence="4 5">Uncharacterized protein LOC106745013 isoform X3</fullName>
    </submittedName>
</protein>
<name>A0A6P3XCV4_DINQU</name>
<evidence type="ECO:0000313" key="5">
    <source>
        <dbReference type="RefSeq" id="XP_014475705.1"/>
    </source>
</evidence>
<keyword evidence="2" id="KW-1133">Transmembrane helix</keyword>
<gene>
    <name evidence="4 5 6" type="primary">LOC106745013</name>
</gene>
<evidence type="ECO:0000313" key="3">
    <source>
        <dbReference type="Proteomes" id="UP000515204"/>
    </source>
</evidence>
<evidence type="ECO:0000313" key="6">
    <source>
        <dbReference type="RefSeq" id="XP_014475706.1"/>
    </source>
</evidence>
<keyword evidence="2" id="KW-0472">Membrane</keyword>